<dbReference type="Pfam" id="PF03171">
    <property type="entry name" value="2OG-FeII_Oxy"/>
    <property type="match status" value="1"/>
</dbReference>
<dbReference type="InterPro" id="IPR027443">
    <property type="entry name" value="IPNS-like_sf"/>
</dbReference>
<protein>
    <recommendedName>
        <fullName evidence="4">Fe2OG dioxygenase domain-containing protein</fullName>
    </recommendedName>
</protein>
<accession>A0ABQ6MVD4</accession>
<keyword evidence="1" id="KW-0408">Iron</keyword>
<gene>
    <name evidence="5" type="ORF">TeGR_g10516</name>
</gene>
<feature type="region of interest" description="Disordered" evidence="2">
    <location>
        <begin position="434"/>
        <end position="453"/>
    </location>
</feature>
<keyword evidence="1" id="KW-0479">Metal-binding</keyword>
<dbReference type="Proteomes" id="UP001165060">
    <property type="component" value="Unassembled WGS sequence"/>
</dbReference>
<dbReference type="EMBL" id="BRYB01003287">
    <property type="protein sequence ID" value="GMI34151.1"/>
    <property type="molecule type" value="Genomic_DNA"/>
</dbReference>
<evidence type="ECO:0000256" key="2">
    <source>
        <dbReference type="SAM" id="MobiDB-lite"/>
    </source>
</evidence>
<evidence type="ECO:0000313" key="6">
    <source>
        <dbReference type="Proteomes" id="UP001165060"/>
    </source>
</evidence>
<dbReference type="InterPro" id="IPR005123">
    <property type="entry name" value="Oxoglu/Fe-dep_dioxygenase_dom"/>
</dbReference>
<dbReference type="PANTHER" id="PTHR47990">
    <property type="entry name" value="2-OXOGLUTARATE (2OG) AND FE(II)-DEPENDENT OXYGENASE SUPERFAMILY PROTEIN-RELATED"/>
    <property type="match status" value="1"/>
</dbReference>
<name>A0ABQ6MVD4_9STRA</name>
<evidence type="ECO:0000313" key="5">
    <source>
        <dbReference type="EMBL" id="GMI34151.1"/>
    </source>
</evidence>
<dbReference type="Gene3D" id="2.60.120.330">
    <property type="entry name" value="B-lactam Antibiotic, Isopenicillin N Synthase, Chain"/>
    <property type="match status" value="1"/>
</dbReference>
<dbReference type="InterPro" id="IPR050231">
    <property type="entry name" value="Iron_ascorbate_oxido_reductase"/>
</dbReference>
<reference evidence="5 6" key="1">
    <citation type="journal article" date="2023" name="Commun. Biol.">
        <title>Genome analysis of Parmales, the sister group of diatoms, reveals the evolutionary specialization of diatoms from phago-mixotrophs to photoautotrophs.</title>
        <authorList>
            <person name="Ban H."/>
            <person name="Sato S."/>
            <person name="Yoshikawa S."/>
            <person name="Yamada K."/>
            <person name="Nakamura Y."/>
            <person name="Ichinomiya M."/>
            <person name="Sato N."/>
            <person name="Blanc-Mathieu R."/>
            <person name="Endo H."/>
            <person name="Kuwata A."/>
            <person name="Ogata H."/>
        </authorList>
    </citation>
    <scope>NUCLEOTIDE SEQUENCE [LARGE SCALE GENOMIC DNA]</scope>
</reference>
<comment type="caution">
    <text evidence="5">The sequence shown here is derived from an EMBL/GenBank/DDBJ whole genome shotgun (WGS) entry which is preliminary data.</text>
</comment>
<comment type="similarity">
    <text evidence="1">Belongs to the iron/ascorbate-dependent oxidoreductase family.</text>
</comment>
<feature type="compositionally biased region" description="Gly residues" evidence="2">
    <location>
        <begin position="355"/>
        <end position="365"/>
    </location>
</feature>
<keyword evidence="6" id="KW-1185">Reference proteome</keyword>
<dbReference type="InterPro" id="IPR044861">
    <property type="entry name" value="IPNS-like_FE2OG_OXY"/>
</dbReference>
<evidence type="ECO:0000256" key="3">
    <source>
        <dbReference type="SAM" id="SignalP"/>
    </source>
</evidence>
<organism evidence="5 6">
    <name type="scientific">Tetraparma gracilis</name>
    <dbReference type="NCBI Taxonomy" id="2962635"/>
    <lineage>
        <taxon>Eukaryota</taxon>
        <taxon>Sar</taxon>
        <taxon>Stramenopiles</taxon>
        <taxon>Ochrophyta</taxon>
        <taxon>Bolidophyceae</taxon>
        <taxon>Parmales</taxon>
        <taxon>Triparmaceae</taxon>
        <taxon>Tetraparma</taxon>
    </lineage>
</organism>
<feature type="region of interest" description="Disordered" evidence="2">
    <location>
        <begin position="348"/>
        <end position="367"/>
    </location>
</feature>
<keyword evidence="1" id="KW-0560">Oxidoreductase</keyword>
<feature type="chain" id="PRO_5045633343" description="Fe2OG dioxygenase domain-containing protein" evidence="3">
    <location>
        <begin position="18"/>
        <end position="453"/>
    </location>
</feature>
<sequence length="453" mass="48732">MTMTLVTLLILLFTTSAQPIDTGDLTPPVINYSALALLRQRKQMPAYVYTVDTILKSVVTVGVPEDTVFKVRLNKDGDGPDTDDQRRKQLSRGSNGVFYLSNCGYLCKLKPDEVSRVMSLLFSPETRADPSAAFRDNRGFIPFGGEAGVSSFFESKEGFSYSSPESAVGNRFPEALEEGDVEFLEKVYEEANKITSLLLEDVFMPYLNSVLGAGAGAAMEEGETVLRTEDIEKGGREGIMRAFNYLPCGDDGEAGGEAQLGSSPHTDWGLLTLILQSPSPSSLYFFRNESSKLTPDVWHPVPYKPNTVVINTGDFLKLLSQVNHRAGERGIFASETTGTVKSPLHKVNHCSWSKEGGGGEGGGGAEEGREGRWSFVYFSYPDASMDVTGALDKVGGGEGAGGEGDGKGEYNTLTRGGVDGVATFGEWIKRKWGGVQAGSGQQEREVGIDGTGD</sequence>
<feature type="signal peptide" evidence="3">
    <location>
        <begin position="1"/>
        <end position="17"/>
    </location>
</feature>
<proteinExistence type="inferred from homology"/>
<evidence type="ECO:0000259" key="4">
    <source>
        <dbReference type="PROSITE" id="PS51471"/>
    </source>
</evidence>
<evidence type="ECO:0000256" key="1">
    <source>
        <dbReference type="RuleBase" id="RU003682"/>
    </source>
</evidence>
<dbReference type="PROSITE" id="PS51471">
    <property type="entry name" value="FE2OG_OXY"/>
    <property type="match status" value="1"/>
</dbReference>
<dbReference type="SUPFAM" id="SSF51197">
    <property type="entry name" value="Clavaminate synthase-like"/>
    <property type="match status" value="1"/>
</dbReference>
<keyword evidence="3" id="KW-0732">Signal</keyword>
<feature type="domain" description="Fe2OG dioxygenase" evidence="4">
    <location>
        <begin position="235"/>
        <end position="381"/>
    </location>
</feature>